<evidence type="ECO:0000313" key="2">
    <source>
        <dbReference type="Proteomes" id="UP000693970"/>
    </source>
</evidence>
<name>A0A9K3KPK0_9STRA</name>
<keyword evidence="2" id="KW-1185">Reference proteome</keyword>
<reference evidence="1" key="1">
    <citation type="journal article" date="2021" name="Sci. Rep.">
        <title>Diploid genomic architecture of Nitzschia inconspicua, an elite biomass production diatom.</title>
        <authorList>
            <person name="Oliver A."/>
            <person name="Podell S."/>
            <person name="Pinowska A."/>
            <person name="Traller J.C."/>
            <person name="Smith S.R."/>
            <person name="McClure R."/>
            <person name="Beliaev A."/>
            <person name="Bohutskyi P."/>
            <person name="Hill E.A."/>
            <person name="Rabines A."/>
            <person name="Zheng H."/>
            <person name="Allen L.Z."/>
            <person name="Kuo A."/>
            <person name="Grigoriev I.V."/>
            <person name="Allen A.E."/>
            <person name="Hazlebeck D."/>
            <person name="Allen E.E."/>
        </authorList>
    </citation>
    <scope>NUCLEOTIDE SEQUENCE</scope>
    <source>
        <strain evidence="1">Hildebrandi</strain>
    </source>
</reference>
<reference evidence="1" key="2">
    <citation type="submission" date="2021-04" db="EMBL/GenBank/DDBJ databases">
        <authorList>
            <person name="Podell S."/>
        </authorList>
    </citation>
    <scope>NUCLEOTIDE SEQUENCE</scope>
    <source>
        <strain evidence="1">Hildebrandi</strain>
    </source>
</reference>
<dbReference type="Proteomes" id="UP000693970">
    <property type="component" value="Unassembled WGS sequence"/>
</dbReference>
<protein>
    <submittedName>
        <fullName evidence="1">Uncharacterized protein</fullName>
    </submittedName>
</protein>
<dbReference type="EMBL" id="JAGRRH010000021">
    <property type="protein sequence ID" value="KAG7347076.1"/>
    <property type="molecule type" value="Genomic_DNA"/>
</dbReference>
<accession>A0A9K3KPK0</accession>
<organism evidence="1 2">
    <name type="scientific">Nitzschia inconspicua</name>
    <dbReference type="NCBI Taxonomy" id="303405"/>
    <lineage>
        <taxon>Eukaryota</taxon>
        <taxon>Sar</taxon>
        <taxon>Stramenopiles</taxon>
        <taxon>Ochrophyta</taxon>
        <taxon>Bacillariophyta</taxon>
        <taxon>Bacillariophyceae</taxon>
        <taxon>Bacillariophycidae</taxon>
        <taxon>Bacillariales</taxon>
        <taxon>Bacillariaceae</taxon>
        <taxon>Nitzschia</taxon>
    </lineage>
</organism>
<comment type="caution">
    <text evidence="1">The sequence shown here is derived from an EMBL/GenBank/DDBJ whole genome shotgun (WGS) entry which is preliminary data.</text>
</comment>
<evidence type="ECO:0000313" key="1">
    <source>
        <dbReference type="EMBL" id="KAG7347076.1"/>
    </source>
</evidence>
<proteinExistence type="predicted"/>
<gene>
    <name evidence="1" type="ORF">IV203_006145</name>
</gene>
<dbReference type="AlphaFoldDB" id="A0A9K3KPK0"/>
<sequence length="116" mass="13002">MAPPFWTKAWPFEIPSELKGRGNRWKGRERRIKEGAGGKATSGAQRVKQRPLCLVQQNLHTTPLRQVVRSATGEAENPAFGATESPYNTLETSVVDNMWRKANLDGITTAYLCCLW</sequence>